<protein>
    <submittedName>
        <fullName evidence="2">DUF2894 domain-containing protein</fullName>
    </submittedName>
</protein>
<organism evidence="2 3">
    <name type="scientific">Dechloromonas hankyongensis</name>
    <dbReference type="NCBI Taxonomy" id="2908002"/>
    <lineage>
        <taxon>Bacteria</taxon>
        <taxon>Pseudomonadati</taxon>
        <taxon>Pseudomonadota</taxon>
        <taxon>Betaproteobacteria</taxon>
        <taxon>Rhodocyclales</taxon>
        <taxon>Azonexaceae</taxon>
        <taxon>Dechloromonas</taxon>
    </lineage>
</organism>
<dbReference type="RefSeq" id="WP_275710118.1">
    <property type="nucleotide sequence ID" value="NZ_JAKLTN010000002.1"/>
</dbReference>
<evidence type="ECO:0000313" key="2">
    <source>
        <dbReference type="EMBL" id="MCG2577243.1"/>
    </source>
</evidence>
<comment type="caution">
    <text evidence="2">The sequence shown here is derived from an EMBL/GenBank/DDBJ whole genome shotgun (WGS) entry which is preliminary data.</text>
</comment>
<proteinExistence type="predicted"/>
<gene>
    <name evidence="2" type="ORF">LZ012_09585</name>
</gene>
<keyword evidence="3" id="KW-1185">Reference proteome</keyword>
<dbReference type="InterPro" id="IPR021549">
    <property type="entry name" value="DUF2894"/>
</dbReference>
<accession>A0ABS9K234</accession>
<feature type="region of interest" description="Disordered" evidence="1">
    <location>
        <begin position="62"/>
        <end position="86"/>
    </location>
</feature>
<evidence type="ECO:0000256" key="1">
    <source>
        <dbReference type="SAM" id="MobiDB-lite"/>
    </source>
</evidence>
<evidence type="ECO:0000313" key="3">
    <source>
        <dbReference type="Proteomes" id="UP001165384"/>
    </source>
</evidence>
<reference evidence="2" key="1">
    <citation type="submission" date="2022-01" db="EMBL/GenBank/DDBJ databases">
        <authorList>
            <person name="Jo J.-H."/>
            <person name="Im W.-T."/>
        </authorList>
    </citation>
    <scope>NUCLEOTIDE SEQUENCE</scope>
    <source>
        <strain evidence="2">XY25</strain>
    </source>
</reference>
<feature type="region of interest" description="Disordered" evidence="1">
    <location>
        <begin position="101"/>
        <end position="125"/>
    </location>
</feature>
<dbReference type="Proteomes" id="UP001165384">
    <property type="component" value="Unassembled WGS sequence"/>
</dbReference>
<feature type="region of interest" description="Disordered" evidence="1">
    <location>
        <begin position="1"/>
        <end position="22"/>
    </location>
</feature>
<sequence length="219" mass="23424">MAELPADSSAEPGSKLAALRESGADRLAPVRFAYLDALARRAAEQPEAIRRVLSTKIAREADALAARHPQPTAAKTGKTKPPAPSPLAELLAYIGEHALAAPPASQPAPSARPAPHPAAQTRHKQASELKSVAYFRATWSKLSTEQQLAQTLAQAPENAGPMNSQHLVLRSLSAMRDHAPDYLQGFMSYIDTLIWLENASPMKPATGEGEKKAKTTKRG</sequence>
<dbReference type="EMBL" id="JAKLTN010000002">
    <property type="protein sequence ID" value="MCG2577243.1"/>
    <property type="molecule type" value="Genomic_DNA"/>
</dbReference>
<name>A0ABS9K234_9RHOO</name>
<feature type="compositionally biased region" description="Pro residues" evidence="1">
    <location>
        <begin position="104"/>
        <end position="116"/>
    </location>
</feature>
<dbReference type="Pfam" id="PF11445">
    <property type="entry name" value="DUF2894"/>
    <property type="match status" value="1"/>
</dbReference>